<reference evidence="5 6" key="1">
    <citation type="submission" date="2024-09" db="EMBL/GenBank/DDBJ databases">
        <title>Chromosome-scale assembly of Riccia fluitans.</title>
        <authorList>
            <person name="Paukszto L."/>
            <person name="Sawicki J."/>
            <person name="Karawczyk K."/>
            <person name="Piernik-Szablinska J."/>
            <person name="Szczecinska M."/>
            <person name="Mazdziarz M."/>
        </authorList>
    </citation>
    <scope>NUCLEOTIDE SEQUENCE [LARGE SCALE GENOMIC DNA]</scope>
    <source>
        <strain evidence="5">Rf_01</strain>
        <tissue evidence="5">Aerial parts of the thallus</tissue>
    </source>
</reference>
<keyword evidence="1" id="KW-0378">Hydrolase</keyword>
<evidence type="ECO:0000256" key="2">
    <source>
        <dbReference type="SAM" id="MobiDB-lite"/>
    </source>
</evidence>
<dbReference type="EMBL" id="JBHFFA010000003">
    <property type="protein sequence ID" value="KAL2635126.1"/>
    <property type="molecule type" value="Genomic_DNA"/>
</dbReference>
<evidence type="ECO:0000313" key="6">
    <source>
        <dbReference type="Proteomes" id="UP001605036"/>
    </source>
</evidence>
<dbReference type="FunFam" id="3.40.50.10810:FF:000038">
    <property type="entry name" value="Protein CHROMATIN REMODELING 19 isoform A"/>
    <property type="match status" value="1"/>
</dbReference>
<keyword evidence="6" id="KW-1185">Reference proteome</keyword>
<organism evidence="5 6">
    <name type="scientific">Riccia fluitans</name>
    <dbReference type="NCBI Taxonomy" id="41844"/>
    <lineage>
        <taxon>Eukaryota</taxon>
        <taxon>Viridiplantae</taxon>
        <taxon>Streptophyta</taxon>
        <taxon>Embryophyta</taxon>
        <taxon>Marchantiophyta</taxon>
        <taxon>Marchantiopsida</taxon>
        <taxon>Marchantiidae</taxon>
        <taxon>Marchantiales</taxon>
        <taxon>Ricciaceae</taxon>
        <taxon>Riccia</taxon>
    </lineage>
</organism>
<feature type="compositionally biased region" description="Acidic residues" evidence="2">
    <location>
        <begin position="147"/>
        <end position="166"/>
    </location>
</feature>
<dbReference type="GO" id="GO:0016787">
    <property type="term" value="F:hydrolase activity"/>
    <property type="evidence" value="ECO:0007669"/>
    <property type="project" value="UniProtKB-KW"/>
</dbReference>
<evidence type="ECO:0000259" key="4">
    <source>
        <dbReference type="PROSITE" id="PS51194"/>
    </source>
</evidence>
<dbReference type="SUPFAM" id="SSF52540">
    <property type="entry name" value="P-loop containing nucleoside triphosphate hydrolases"/>
    <property type="match status" value="2"/>
</dbReference>
<dbReference type="PROSITE" id="PS51194">
    <property type="entry name" value="HELICASE_CTER"/>
    <property type="match status" value="1"/>
</dbReference>
<evidence type="ECO:0000313" key="5">
    <source>
        <dbReference type="EMBL" id="KAL2635126.1"/>
    </source>
</evidence>
<feature type="domain" description="Helicase ATP-binding" evidence="3">
    <location>
        <begin position="305"/>
        <end position="483"/>
    </location>
</feature>
<dbReference type="SMART" id="SM00490">
    <property type="entry name" value="HELICc"/>
    <property type="match status" value="1"/>
</dbReference>
<dbReference type="InterPro" id="IPR038718">
    <property type="entry name" value="SNF2-like_sf"/>
</dbReference>
<dbReference type="PROSITE" id="PS51192">
    <property type="entry name" value="HELICASE_ATP_BIND_1"/>
    <property type="match status" value="1"/>
</dbReference>
<feature type="domain" description="Helicase C-terminal" evidence="4">
    <location>
        <begin position="683"/>
        <end position="844"/>
    </location>
</feature>
<proteinExistence type="predicted"/>
<gene>
    <name evidence="5" type="ORF">R1flu_006605</name>
</gene>
<dbReference type="InterPro" id="IPR000330">
    <property type="entry name" value="SNF2_N"/>
</dbReference>
<dbReference type="CDD" id="cd17919">
    <property type="entry name" value="DEXHc_Snf"/>
    <property type="match status" value="1"/>
</dbReference>
<sequence>MKPAIWRKRQGTYVSLFARFSLSFSLSFCPFAFYELSSGAEVEVYGRTRLTSGGITDCRGGCRQCVSMQLIGVRRPRLSDNEANLTSSSRKRLRKACGASGSNAVSDEEDEDCTAIDSSGASAPPPPLESFQFRPRGKVEASSVTEVETDDDETGDPPEEVVDPEPESPFVTEKPRRAKGRKFRVADSDEEDDVKPGSSSREVGRRVFFDEELIEIDDDEGEEGKETNEELDLIYNTLQKCDRIAADLRRELSPNALLEDRYAAVDSSQAKIVSHADVCAACGVSSTSGQILKPYQLVGVNFLMLLNRKKVGGAILADEMGLGKTVQAVAFFALLKHLDKDPGPHLIVAPASLLENWQRELNKWCPSLNVVLFHGNERASLIRELQAQKKAGVPLPFNVMLTCYTLFERRSAQQKDDRGFLRRWNWSCVMMDEAHFLKDKGSLRTTRLRELAHKAKHRVMLTGTPLQNDLQELWALLEFLLPDIFNTGKVDLTKTLGNRNATAATVLQEDKDLIGQIKAILGPFVLRRLKCDVMQQLVPKIHKVECVDMLPEQALAYKEEVQEYREMALANRAASAASANGSAATDTVLPKRQMHNIFTQLRKIANHPLLVRRIYTDRDVERLARKCHALETFGNQCSEERVRDELKSYNDFSLYKLCLSLNGPSSDEKLNDDHPLASAKCQILAKLLPELKKGGHRPLIFSQWTQMLDILEWALDVLELSYVRLDGSTQVRNRQEIVDSFNNDSEIFAFLLSTRAGGQGLNLTGADTVVIHDVDFNPQMDRQAEDRCHRIGQTKPVTVYRLVSKGSVDENIYNIAQRKLVLDAAVLESGSDAENGDGEARSMIEILQEILASA</sequence>
<dbReference type="InterPro" id="IPR049730">
    <property type="entry name" value="SNF2/RAD54-like_C"/>
</dbReference>
<protein>
    <recommendedName>
        <fullName evidence="7">SNF2 family DNA-dependent ATPase</fullName>
    </recommendedName>
</protein>
<feature type="region of interest" description="Disordered" evidence="2">
    <location>
        <begin position="100"/>
        <end position="202"/>
    </location>
</feature>
<dbReference type="Proteomes" id="UP001605036">
    <property type="component" value="Unassembled WGS sequence"/>
</dbReference>
<dbReference type="InterPro" id="IPR014001">
    <property type="entry name" value="Helicase_ATP-bd"/>
</dbReference>
<evidence type="ECO:0000259" key="3">
    <source>
        <dbReference type="PROSITE" id="PS51192"/>
    </source>
</evidence>
<dbReference type="SMART" id="SM00487">
    <property type="entry name" value="DEXDc"/>
    <property type="match status" value="1"/>
</dbReference>
<dbReference type="PANTHER" id="PTHR10799">
    <property type="entry name" value="SNF2/RAD54 HELICASE FAMILY"/>
    <property type="match status" value="1"/>
</dbReference>
<dbReference type="Gene3D" id="3.40.50.10810">
    <property type="entry name" value="Tandem AAA-ATPase domain"/>
    <property type="match status" value="1"/>
</dbReference>
<evidence type="ECO:0008006" key="7">
    <source>
        <dbReference type="Google" id="ProtNLM"/>
    </source>
</evidence>
<comment type="caution">
    <text evidence="5">The sequence shown here is derived from an EMBL/GenBank/DDBJ whole genome shotgun (WGS) entry which is preliminary data.</text>
</comment>
<dbReference type="Pfam" id="PF00176">
    <property type="entry name" value="SNF2-rel_dom"/>
    <property type="match status" value="1"/>
</dbReference>
<dbReference type="Pfam" id="PF00271">
    <property type="entry name" value="Helicase_C"/>
    <property type="match status" value="1"/>
</dbReference>
<dbReference type="CDD" id="cd18793">
    <property type="entry name" value="SF2_C_SNF"/>
    <property type="match status" value="1"/>
</dbReference>
<dbReference type="Gene3D" id="3.40.50.300">
    <property type="entry name" value="P-loop containing nucleotide triphosphate hydrolases"/>
    <property type="match status" value="1"/>
</dbReference>
<evidence type="ECO:0000256" key="1">
    <source>
        <dbReference type="ARBA" id="ARBA00022801"/>
    </source>
</evidence>
<name>A0ABD1YWI1_9MARC</name>
<dbReference type="AlphaFoldDB" id="A0ABD1YWI1"/>
<accession>A0ABD1YWI1</accession>
<dbReference type="InterPro" id="IPR027417">
    <property type="entry name" value="P-loop_NTPase"/>
</dbReference>
<dbReference type="InterPro" id="IPR001650">
    <property type="entry name" value="Helicase_C-like"/>
</dbReference>